<keyword evidence="9 10" id="KW-0407">Ion channel</keyword>
<evidence type="ECO:0000256" key="1">
    <source>
        <dbReference type="ARBA" id="ARBA00004651"/>
    </source>
</evidence>
<organism evidence="11 12">
    <name type="scientific">Microbacterium gilvum</name>
    <dbReference type="NCBI Taxonomy" id="1336204"/>
    <lineage>
        <taxon>Bacteria</taxon>
        <taxon>Bacillati</taxon>
        <taxon>Actinomycetota</taxon>
        <taxon>Actinomycetes</taxon>
        <taxon>Micrococcales</taxon>
        <taxon>Microbacteriaceae</taxon>
        <taxon>Microbacterium</taxon>
    </lineage>
</organism>
<dbReference type="InterPro" id="IPR037673">
    <property type="entry name" value="MSC/AndL"/>
</dbReference>
<dbReference type="EMBL" id="BAABKO010000005">
    <property type="protein sequence ID" value="GAA4782347.1"/>
    <property type="molecule type" value="Genomic_DNA"/>
</dbReference>
<dbReference type="PROSITE" id="PS01327">
    <property type="entry name" value="MSCL"/>
    <property type="match status" value="1"/>
</dbReference>
<keyword evidence="3 10" id="KW-0813">Transport</keyword>
<dbReference type="InterPro" id="IPR019823">
    <property type="entry name" value="Mechanosensitive_channel_CS"/>
</dbReference>
<protein>
    <recommendedName>
        <fullName evidence="10">Large-conductance mechanosensitive channel</fullName>
    </recommendedName>
</protein>
<feature type="transmembrane region" description="Helical" evidence="10">
    <location>
        <begin position="12"/>
        <end position="35"/>
    </location>
</feature>
<evidence type="ECO:0000256" key="4">
    <source>
        <dbReference type="ARBA" id="ARBA00022475"/>
    </source>
</evidence>
<dbReference type="Pfam" id="PF01741">
    <property type="entry name" value="MscL"/>
    <property type="match status" value="1"/>
</dbReference>
<comment type="similarity">
    <text evidence="2 10">Belongs to the MscL family.</text>
</comment>
<dbReference type="SUPFAM" id="SSF81330">
    <property type="entry name" value="Gated mechanosensitive channel"/>
    <property type="match status" value="1"/>
</dbReference>
<keyword evidence="8 10" id="KW-0472">Membrane</keyword>
<keyword evidence="5 10" id="KW-0812">Transmembrane</keyword>
<evidence type="ECO:0000256" key="6">
    <source>
        <dbReference type="ARBA" id="ARBA00022989"/>
    </source>
</evidence>
<evidence type="ECO:0000256" key="9">
    <source>
        <dbReference type="ARBA" id="ARBA00023303"/>
    </source>
</evidence>
<evidence type="ECO:0000256" key="10">
    <source>
        <dbReference type="HAMAP-Rule" id="MF_00115"/>
    </source>
</evidence>
<comment type="caution">
    <text evidence="11">The sequence shown here is derived from an EMBL/GenBank/DDBJ whole genome shotgun (WGS) entry which is preliminary data.</text>
</comment>
<evidence type="ECO:0000256" key="5">
    <source>
        <dbReference type="ARBA" id="ARBA00022692"/>
    </source>
</evidence>
<evidence type="ECO:0000313" key="12">
    <source>
        <dbReference type="Proteomes" id="UP001501645"/>
    </source>
</evidence>
<dbReference type="InterPro" id="IPR001185">
    <property type="entry name" value="MS_channel"/>
</dbReference>
<sequence length="135" mass="14043">MIQGFKDFISRGNVIDLAVAVVIGAAFGAIVTAAVDNLVNPLIGAFVPSGDLATWTIEIPGLFATAQLGIGAIISAIINFLAVAAVVYFALVLPMNKLNERRQAKLGVAEEAPAAPTQEELLAEIRDLLASQSAK</sequence>
<dbReference type="InterPro" id="IPR036019">
    <property type="entry name" value="MscL_channel"/>
</dbReference>
<dbReference type="HAMAP" id="MF_00115">
    <property type="entry name" value="MscL"/>
    <property type="match status" value="1"/>
</dbReference>
<keyword evidence="4 10" id="KW-1003">Cell membrane</keyword>
<dbReference type="PANTHER" id="PTHR30266:SF2">
    <property type="entry name" value="LARGE-CONDUCTANCE MECHANOSENSITIVE CHANNEL"/>
    <property type="match status" value="1"/>
</dbReference>
<gene>
    <name evidence="10 11" type="primary">mscL</name>
    <name evidence="11" type="ORF">GCM10023351_29590</name>
</gene>
<feature type="transmembrane region" description="Helical" evidence="10">
    <location>
        <begin position="70"/>
        <end position="93"/>
    </location>
</feature>
<evidence type="ECO:0000256" key="7">
    <source>
        <dbReference type="ARBA" id="ARBA00023065"/>
    </source>
</evidence>
<dbReference type="RefSeq" id="WP_345440790.1">
    <property type="nucleotide sequence ID" value="NZ_BAABKO010000005.1"/>
</dbReference>
<accession>A0ABP9ALM7</accession>
<comment type="subunit">
    <text evidence="10">Homopentamer.</text>
</comment>
<dbReference type="PANTHER" id="PTHR30266">
    <property type="entry name" value="MECHANOSENSITIVE CHANNEL MSCL"/>
    <property type="match status" value="1"/>
</dbReference>
<comment type="function">
    <text evidence="10">Channel that opens in response to stretch forces in the membrane lipid bilayer. May participate in the regulation of osmotic pressure changes within the cell.</text>
</comment>
<evidence type="ECO:0000256" key="3">
    <source>
        <dbReference type="ARBA" id="ARBA00022448"/>
    </source>
</evidence>
<keyword evidence="7 10" id="KW-0406">Ion transport</keyword>
<keyword evidence="12" id="KW-1185">Reference proteome</keyword>
<evidence type="ECO:0000256" key="8">
    <source>
        <dbReference type="ARBA" id="ARBA00023136"/>
    </source>
</evidence>
<dbReference type="Proteomes" id="UP001501645">
    <property type="component" value="Unassembled WGS sequence"/>
</dbReference>
<comment type="subcellular location">
    <subcellularLocation>
        <location evidence="1 10">Cell membrane</location>
        <topology evidence="1 10">Multi-pass membrane protein</topology>
    </subcellularLocation>
</comment>
<evidence type="ECO:0000256" key="2">
    <source>
        <dbReference type="ARBA" id="ARBA00007254"/>
    </source>
</evidence>
<evidence type="ECO:0000313" key="11">
    <source>
        <dbReference type="EMBL" id="GAA4782347.1"/>
    </source>
</evidence>
<proteinExistence type="inferred from homology"/>
<name>A0ABP9ALM7_9MICO</name>
<reference evidence="12" key="1">
    <citation type="journal article" date="2019" name="Int. J. Syst. Evol. Microbiol.">
        <title>The Global Catalogue of Microorganisms (GCM) 10K type strain sequencing project: providing services to taxonomists for standard genome sequencing and annotation.</title>
        <authorList>
            <consortium name="The Broad Institute Genomics Platform"/>
            <consortium name="The Broad Institute Genome Sequencing Center for Infectious Disease"/>
            <person name="Wu L."/>
            <person name="Ma J."/>
        </authorList>
    </citation>
    <scope>NUCLEOTIDE SEQUENCE [LARGE SCALE GENOMIC DNA]</scope>
    <source>
        <strain evidence="12">JCM 18537</strain>
    </source>
</reference>
<dbReference type="NCBIfam" id="TIGR00220">
    <property type="entry name" value="mscL"/>
    <property type="match status" value="1"/>
</dbReference>
<dbReference type="Gene3D" id="1.10.1200.120">
    <property type="entry name" value="Large-conductance mechanosensitive channel, MscL, domain 1"/>
    <property type="match status" value="1"/>
</dbReference>
<keyword evidence="6 10" id="KW-1133">Transmembrane helix</keyword>
<dbReference type="PRINTS" id="PR01264">
    <property type="entry name" value="MECHCHANNEL"/>
</dbReference>